<keyword evidence="4" id="KW-1185">Reference proteome</keyword>
<name>A0AAQ3UIR5_PASNO</name>
<dbReference type="AlphaFoldDB" id="A0AAQ3UIR5"/>
<evidence type="ECO:0000313" key="3">
    <source>
        <dbReference type="EMBL" id="WVZ90737.1"/>
    </source>
</evidence>
<gene>
    <name evidence="3" type="ORF">U9M48_037011</name>
</gene>
<proteinExistence type="predicted"/>
<dbReference type="InterPro" id="IPR026960">
    <property type="entry name" value="RVT-Znf"/>
</dbReference>
<sequence length="601" mass="66605">MELKPIFLNGGVYKVSSGSQEDNWLKDIPLSEQYLVLYNIVNRKHDTVATVMSTIPLNISFRRALVGNELKAWHDLGLKVPLKIKFFIWLLFRGVILTKDNLIRRHWLGSKQCCFCSADETIQYLFFACPCANRHIGQDFRCCYTRRRSEILCERHVVIWRPPQSRFFPNMDGGLAIDFLLVPHHPRRPAAAKVRGVDSKVHPAYHDEPAVPLGSPPLRRRRRRRPPSAAAAAEPGQQVRHVLLGAPNEAGKPGDAAARHRAARGGHRLPDDAVAVVAGAGTDPRAHIAAVTASNAVQPDSPLTRAIRLGGRAMSWRARLRRGGAPLVSAAVDLCAAITEAGRRRSASSQRRTGATDGGDTPRASSPTAVRNCPIPAPSARIWFQVTPTTYPPHENSVTCTSSRGSTTSRQNTPGQLMRGHGVAQRAARQRCHERHALAGARDAALAVQAAGDGVVVSQCQRQGPPDRLRGLVDRAVERDQQPHRRRRPLAASRHYGGRRGAQAASQRCELWRLGRAGGEARGQAHRQGCGCRLQAPAARERGRQGVRVLFKRTHWLRFWAQLQRMDDQMNLLVKACQRLESQAMQFFASRGWPFPFHLSC</sequence>
<feature type="region of interest" description="Disordered" evidence="1">
    <location>
        <begin position="480"/>
        <end position="501"/>
    </location>
</feature>
<organism evidence="3 4">
    <name type="scientific">Paspalum notatum var. saurae</name>
    <dbReference type="NCBI Taxonomy" id="547442"/>
    <lineage>
        <taxon>Eukaryota</taxon>
        <taxon>Viridiplantae</taxon>
        <taxon>Streptophyta</taxon>
        <taxon>Embryophyta</taxon>
        <taxon>Tracheophyta</taxon>
        <taxon>Spermatophyta</taxon>
        <taxon>Magnoliopsida</taxon>
        <taxon>Liliopsida</taxon>
        <taxon>Poales</taxon>
        <taxon>Poaceae</taxon>
        <taxon>PACMAD clade</taxon>
        <taxon>Panicoideae</taxon>
        <taxon>Andropogonodae</taxon>
        <taxon>Paspaleae</taxon>
        <taxon>Paspalinae</taxon>
        <taxon>Paspalum</taxon>
    </lineage>
</organism>
<dbReference type="EMBL" id="CP144752">
    <property type="protein sequence ID" value="WVZ90737.1"/>
    <property type="molecule type" value="Genomic_DNA"/>
</dbReference>
<evidence type="ECO:0000313" key="4">
    <source>
        <dbReference type="Proteomes" id="UP001341281"/>
    </source>
</evidence>
<protein>
    <recommendedName>
        <fullName evidence="2">Reverse transcriptase zinc-binding domain-containing protein</fullName>
    </recommendedName>
</protein>
<feature type="domain" description="Reverse transcriptase zinc-binding" evidence="2">
    <location>
        <begin position="78"/>
        <end position="133"/>
    </location>
</feature>
<feature type="region of interest" description="Disordered" evidence="1">
    <location>
        <begin position="390"/>
        <end position="419"/>
    </location>
</feature>
<dbReference type="Pfam" id="PF13966">
    <property type="entry name" value="zf-RVT"/>
    <property type="match status" value="1"/>
</dbReference>
<feature type="compositionally biased region" description="Low complexity" evidence="1">
    <location>
        <begin position="397"/>
        <end position="413"/>
    </location>
</feature>
<feature type="region of interest" description="Disordered" evidence="1">
    <location>
        <begin position="341"/>
        <end position="374"/>
    </location>
</feature>
<accession>A0AAQ3UIR5</accession>
<evidence type="ECO:0000256" key="1">
    <source>
        <dbReference type="SAM" id="MobiDB-lite"/>
    </source>
</evidence>
<reference evidence="3 4" key="1">
    <citation type="submission" date="2024-02" db="EMBL/GenBank/DDBJ databases">
        <title>High-quality chromosome-scale genome assembly of Pensacola bahiagrass (Paspalum notatum Flugge var. saurae).</title>
        <authorList>
            <person name="Vega J.M."/>
            <person name="Podio M."/>
            <person name="Orjuela J."/>
            <person name="Siena L.A."/>
            <person name="Pessino S.C."/>
            <person name="Combes M.C."/>
            <person name="Mariac C."/>
            <person name="Albertini E."/>
            <person name="Pupilli F."/>
            <person name="Ortiz J.P.A."/>
            <person name="Leblanc O."/>
        </authorList>
    </citation>
    <scope>NUCLEOTIDE SEQUENCE [LARGE SCALE GENOMIC DNA]</scope>
    <source>
        <strain evidence="3">R1</strain>
        <tissue evidence="3">Leaf</tissue>
    </source>
</reference>
<feature type="region of interest" description="Disordered" evidence="1">
    <location>
        <begin position="201"/>
        <end position="236"/>
    </location>
</feature>
<dbReference type="Proteomes" id="UP001341281">
    <property type="component" value="Chromosome 08"/>
</dbReference>
<evidence type="ECO:0000259" key="2">
    <source>
        <dbReference type="Pfam" id="PF13966"/>
    </source>
</evidence>